<keyword evidence="6" id="KW-0032">Aminotransferase</keyword>
<dbReference type="PIRSF" id="PIRSF000390">
    <property type="entry name" value="PLP_StrS"/>
    <property type="match status" value="1"/>
</dbReference>
<dbReference type="EMBL" id="JANGCN010000036">
    <property type="protein sequence ID" value="MCQ5154091.1"/>
    <property type="molecule type" value="Genomic_DNA"/>
</dbReference>
<feature type="active site" description="Proton acceptor" evidence="3">
    <location>
        <position position="186"/>
    </location>
</feature>
<dbReference type="InterPro" id="IPR000653">
    <property type="entry name" value="DegT/StrS_aminotransferase"/>
</dbReference>
<dbReference type="PANTHER" id="PTHR30244:SF9">
    <property type="entry name" value="PROTEIN RV3402C"/>
    <property type="match status" value="1"/>
</dbReference>
<dbReference type="InterPro" id="IPR015421">
    <property type="entry name" value="PyrdxlP-dep_Trfase_major"/>
</dbReference>
<evidence type="ECO:0000256" key="2">
    <source>
        <dbReference type="ARBA" id="ARBA00037999"/>
    </source>
</evidence>
<evidence type="ECO:0000256" key="4">
    <source>
        <dbReference type="PIRSR" id="PIRSR000390-2"/>
    </source>
</evidence>
<sequence>MTNKILVTRSSMPDYEEYCEEIKELWDSHWLTNMGKKHKELQAKLEEMLGVPHVTLYTNGHLALENVIASFNFPKGSEVITTPFTFASTTHAIVRNGLEPVFCDINSDDYTIDVTKIEDLITDKTCAIVPVHVYGNMCDVEGIERIAKKHDLKVIYDAAHAFGVEYKGKSSACFGDASMFSFHATKVFNTIEGGAVCYHDDSLVQKLNDLKNFGIHGPEEVAYIGGNAKMNEFQAAMGICNLRHLDSEILKRKAVVGRYRSHLENIEGIKLCQPQTDVKSNYAYFPVVFDEKVFGASRNEVMDKLAENDIGARKYFYPLTSASPAFNGKYDPAGTPVALDISERVLTLPLYADLSLYDVDRICSIILKSK</sequence>
<evidence type="ECO:0000256" key="1">
    <source>
        <dbReference type="ARBA" id="ARBA00022898"/>
    </source>
</evidence>
<dbReference type="Gene3D" id="3.40.640.10">
    <property type="entry name" value="Type I PLP-dependent aspartate aminotransferase-like (Major domain)"/>
    <property type="match status" value="1"/>
</dbReference>
<keyword evidence="6" id="KW-0808">Transferase</keyword>
<dbReference type="Pfam" id="PF01041">
    <property type="entry name" value="DegT_DnrJ_EryC1"/>
    <property type="match status" value="1"/>
</dbReference>
<protein>
    <submittedName>
        <fullName evidence="6">DegT/DnrJ/EryC1/StrS family aminotransferase</fullName>
    </submittedName>
</protein>
<reference evidence="6" key="1">
    <citation type="submission" date="2022-06" db="EMBL/GenBank/DDBJ databases">
        <title>Isolation of gut microbiota from human fecal samples.</title>
        <authorList>
            <person name="Pamer E.G."/>
            <person name="Barat B."/>
            <person name="Waligurski E."/>
            <person name="Medina S."/>
            <person name="Paddock L."/>
            <person name="Mostad J."/>
        </authorList>
    </citation>
    <scope>NUCLEOTIDE SEQUENCE</scope>
    <source>
        <strain evidence="6">DFI.5.57</strain>
    </source>
</reference>
<comment type="caution">
    <text evidence="6">The sequence shown here is derived from an EMBL/GenBank/DDBJ whole genome shotgun (WGS) entry which is preliminary data.</text>
</comment>
<dbReference type="PANTHER" id="PTHR30244">
    <property type="entry name" value="TRANSAMINASE"/>
    <property type="match status" value="1"/>
</dbReference>
<dbReference type="GO" id="GO:0030170">
    <property type="term" value="F:pyridoxal phosphate binding"/>
    <property type="evidence" value="ECO:0007669"/>
    <property type="project" value="TreeGrafter"/>
</dbReference>
<dbReference type="InterPro" id="IPR015424">
    <property type="entry name" value="PyrdxlP-dep_Trfase"/>
</dbReference>
<accession>A0AAW5KLY7</accession>
<evidence type="ECO:0000313" key="7">
    <source>
        <dbReference type="Proteomes" id="UP001206236"/>
    </source>
</evidence>
<dbReference type="Proteomes" id="UP001206236">
    <property type="component" value="Unassembled WGS sequence"/>
</dbReference>
<name>A0AAW5KLY7_9FIRM</name>
<comment type="similarity">
    <text evidence="2 5">Belongs to the DegT/DnrJ/EryC1 family.</text>
</comment>
<feature type="modified residue" description="N6-(pyridoxal phosphate)lysine" evidence="4">
    <location>
        <position position="186"/>
    </location>
</feature>
<proteinExistence type="inferred from homology"/>
<dbReference type="SUPFAM" id="SSF53383">
    <property type="entry name" value="PLP-dependent transferases"/>
    <property type="match status" value="1"/>
</dbReference>
<evidence type="ECO:0000313" key="6">
    <source>
        <dbReference type="EMBL" id="MCQ5154091.1"/>
    </source>
</evidence>
<dbReference type="AlphaFoldDB" id="A0AAW5KLY7"/>
<organism evidence="6 7">
    <name type="scientific">Ruminococcus bicirculans</name>
    <name type="common">ex Wegman et al. 2014</name>
    <dbReference type="NCBI Taxonomy" id="1160721"/>
    <lineage>
        <taxon>Bacteria</taxon>
        <taxon>Bacillati</taxon>
        <taxon>Bacillota</taxon>
        <taxon>Clostridia</taxon>
        <taxon>Eubacteriales</taxon>
        <taxon>Oscillospiraceae</taxon>
        <taxon>Ruminococcus</taxon>
    </lineage>
</organism>
<evidence type="ECO:0000256" key="3">
    <source>
        <dbReference type="PIRSR" id="PIRSR000390-1"/>
    </source>
</evidence>
<dbReference type="GO" id="GO:0000271">
    <property type="term" value="P:polysaccharide biosynthetic process"/>
    <property type="evidence" value="ECO:0007669"/>
    <property type="project" value="TreeGrafter"/>
</dbReference>
<keyword evidence="1 4" id="KW-0663">Pyridoxal phosphate</keyword>
<dbReference type="CDD" id="cd00616">
    <property type="entry name" value="AHBA_syn"/>
    <property type="match status" value="1"/>
</dbReference>
<gene>
    <name evidence="6" type="ORF">NE632_12345</name>
</gene>
<dbReference type="GO" id="GO:0008483">
    <property type="term" value="F:transaminase activity"/>
    <property type="evidence" value="ECO:0007669"/>
    <property type="project" value="UniProtKB-KW"/>
</dbReference>
<evidence type="ECO:0000256" key="5">
    <source>
        <dbReference type="RuleBase" id="RU004508"/>
    </source>
</evidence>
<dbReference type="RefSeq" id="WP_256322481.1">
    <property type="nucleotide sequence ID" value="NZ_JANGCN010000036.1"/>
</dbReference>